<reference evidence="3" key="2">
    <citation type="journal article" date="2023" name="IMA Fungus">
        <title>Comparative genomic study of the Penicillium genus elucidates a diverse pangenome and 15 lateral gene transfer events.</title>
        <authorList>
            <person name="Petersen C."/>
            <person name="Sorensen T."/>
            <person name="Nielsen M.R."/>
            <person name="Sondergaard T.E."/>
            <person name="Sorensen J.L."/>
            <person name="Fitzpatrick D.A."/>
            <person name="Frisvad J.C."/>
            <person name="Nielsen K.L."/>
        </authorList>
    </citation>
    <scope>NUCLEOTIDE SEQUENCE</scope>
    <source>
        <strain evidence="3">IBT 35673</strain>
    </source>
</reference>
<evidence type="ECO:0000313" key="3">
    <source>
        <dbReference type="EMBL" id="KAJ5328744.1"/>
    </source>
</evidence>
<comment type="caution">
    <text evidence="3">The sequence shown here is derived from an EMBL/GenBank/DDBJ whole genome shotgun (WGS) entry which is preliminary data.</text>
</comment>
<reference evidence="3" key="1">
    <citation type="submission" date="2022-12" db="EMBL/GenBank/DDBJ databases">
        <authorList>
            <person name="Petersen C."/>
        </authorList>
    </citation>
    <scope>NUCLEOTIDE SEQUENCE</scope>
    <source>
        <strain evidence="3">IBT 35673</strain>
    </source>
</reference>
<feature type="domain" description="Subtelomeric hrmA-associated cluster protein AFUB-079030/YDR124W-like helical bundle" evidence="2">
    <location>
        <begin position="139"/>
        <end position="275"/>
    </location>
</feature>
<proteinExistence type="predicted"/>
<feature type="region of interest" description="Disordered" evidence="1">
    <location>
        <begin position="180"/>
        <end position="211"/>
    </location>
</feature>
<accession>A0A9W9UAX7</accession>
<dbReference type="InterPro" id="IPR021264">
    <property type="entry name" value="AFUB_079030/YDR124W-like"/>
</dbReference>
<feature type="region of interest" description="Disordered" evidence="1">
    <location>
        <begin position="110"/>
        <end position="131"/>
    </location>
</feature>
<dbReference type="Pfam" id="PF11001">
    <property type="entry name" value="AFUB_07903_YDR124W_hel"/>
    <property type="match status" value="1"/>
</dbReference>
<dbReference type="EMBL" id="JAPZBQ010000005">
    <property type="protein sequence ID" value="KAJ5328744.1"/>
    <property type="molecule type" value="Genomic_DNA"/>
</dbReference>
<feature type="compositionally biased region" description="Polar residues" evidence="1">
    <location>
        <begin position="110"/>
        <end position="129"/>
    </location>
</feature>
<sequence>MVSDKPNTLTPAKKRSASVIPKAQEVEGLSPEVTVSCASFSLPYNHYAMIYIDNEGIPQTIESRSIQEESTSVFTPEFRQNFLEILGSRIGYPQPNRPAGFGLFKRQKRNSSISQQLSDEQSSENNDFLNGTAEMTPLRIGDTENIMAYYKSALNNFRQLNCRTIAKAFIKSIEPRKQVKHPYNGGKLPLGSGPGTTGDPEKTKPEWWPPGVMHKEPDHLKKEYRIKLIIHILCKLGHYGITADKLRDVAQDTKRSLKDPSHIEIIDEILRVRRMEEFFERGQVDASMVVFVMKPQRSHDTKKDEDDASTQANSVIIGVPKQTELGLANESVEQRSAALATTANSHAPASAYSFGFSMPKPLDFKVAGLQNHPDYPAVPQYTGSLSRPILSTSETAERIGPQSTPFFNYSGQTSFLETPPNHQYTGASGQCDPGFSTDLYQNVSSQAEYGSATSGIVLPPPMHYDISASADLQKATAHYSQAPEESMSQNSWHLCIESTGHPYELPLYHPN</sequence>
<evidence type="ECO:0000259" key="2">
    <source>
        <dbReference type="Pfam" id="PF11001"/>
    </source>
</evidence>
<evidence type="ECO:0000256" key="1">
    <source>
        <dbReference type="SAM" id="MobiDB-lite"/>
    </source>
</evidence>
<gene>
    <name evidence="3" type="ORF">N7452_009134</name>
</gene>
<dbReference type="PANTHER" id="PTHR36102">
    <property type="entry name" value="CHROMOSOME 10, WHOLE GENOME SHOTGUN SEQUENCE"/>
    <property type="match status" value="1"/>
</dbReference>
<dbReference type="Proteomes" id="UP001147695">
    <property type="component" value="Unassembled WGS sequence"/>
</dbReference>
<dbReference type="AlphaFoldDB" id="A0A9W9UAX7"/>
<dbReference type="InterPro" id="IPR047092">
    <property type="entry name" value="AFUB_07903/YDR124W-like_hel"/>
</dbReference>
<dbReference type="PANTHER" id="PTHR36102:SF5">
    <property type="entry name" value="YDR124W-LIKE HELICAL BUNDLE DOMAIN-CONTAINING PROTEIN"/>
    <property type="match status" value="1"/>
</dbReference>
<protein>
    <recommendedName>
        <fullName evidence="2">Subtelomeric hrmA-associated cluster protein AFUB-079030/YDR124W-like helical bundle domain-containing protein</fullName>
    </recommendedName>
</protein>
<evidence type="ECO:0000313" key="4">
    <source>
        <dbReference type="Proteomes" id="UP001147695"/>
    </source>
</evidence>
<organism evidence="3 4">
    <name type="scientific">Penicillium brevicompactum</name>
    <dbReference type="NCBI Taxonomy" id="5074"/>
    <lineage>
        <taxon>Eukaryota</taxon>
        <taxon>Fungi</taxon>
        <taxon>Dikarya</taxon>
        <taxon>Ascomycota</taxon>
        <taxon>Pezizomycotina</taxon>
        <taxon>Eurotiomycetes</taxon>
        <taxon>Eurotiomycetidae</taxon>
        <taxon>Eurotiales</taxon>
        <taxon>Aspergillaceae</taxon>
        <taxon>Penicillium</taxon>
    </lineage>
</organism>
<name>A0A9W9UAX7_PENBR</name>